<organism evidence="2 3">
    <name type="scientific">Bacillus safensis</name>
    <dbReference type="NCBI Taxonomy" id="561879"/>
    <lineage>
        <taxon>Bacteria</taxon>
        <taxon>Bacillati</taxon>
        <taxon>Bacillota</taxon>
        <taxon>Bacilli</taxon>
        <taxon>Bacillales</taxon>
        <taxon>Bacillaceae</taxon>
        <taxon>Bacillus</taxon>
    </lineage>
</organism>
<dbReference type="EMBL" id="AP021906">
    <property type="protein sequence ID" value="BBP91319.1"/>
    <property type="molecule type" value="Genomic_DNA"/>
</dbReference>
<evidence type="ECO:0000313" key="3">
    <source>
        <dbReference type="Proteomes" id="UP000464658"/>
    </source>
</evidence>
<evidence type="ECO:0000313" key="2">
    <source>
        <dbReference type="EMBL" id="BBP91319.1"/>
    </source>
</evidence>
<dbReference type="SUPFAM" id="SSF117281">
    <property type="entry name" value="Kelch motif"/>
    <property type="match status" value="1"/>
</dbReference>
<dbReference type="InterPro" id="IPR015915">
    <property type="entry name" value="Kelch-typ_b-propeller"/>
</dbReference>
<sequence length="74" mass="8201">MKKWLLVMILFVLAILQSHQVAQAETAEWKKKLADLPEARIGASTGVVDGNIYVIGEVLIIKDIQIKLICMIPA</sequence>
<feature type="chain" id="PRO_5024815987" evidence="1">
    <location>
        <begin position="25"/>
        <end position="74"/>
    </location>
</feature>
<protein>
    <submittedName>
        <fullName evidence="2">Uncharacterized protein</fullName>
    </submittedName>
</protein>
<feature type="signal peptide" evidence="1">
    <location>
        <begin position="1"/>
        <end position="24"/>
    </location>
</feature>
<dbReference type="AlphaFoldDB" id="A0A5S9MHP3"/>
<keyword evidence="1" id="KW-0732">Signal</keyword>
<dbReference type="Proteomes" id="UP000464658">
    <property type="component" value="Chromosome"/>
</dbReference>
<gene>
    <name evidence="2" type="ORF">BsIDN1_49370</name>
</gene>
<evidence type="ECO:0000256" key="1">
    <source>
        <dbReference type="SAM" id="SignalP"/>
    </source>
</evidence>
<accession>A0A5S9MHP3</accession>
<reference evidence="2 3" key="1">
    <citation type="submission" date="2019-12" db="EMBL/GenBank/DDBJ databases">
        <title>Full genome sequence of a Bacillus safensis strain isolated from commercially available natto in Indonesia.</title>
        <authorList>
            <person name="Yoshida M."/>
            <person name="Uomi M."/>
            <person name="Waturangi D."/>
            <person name="Ekaputri J.J."/>
            <person name="Setiamarga D.H.E."/>
        </authorList>
    </citation>
    <scope>NUCLEOTIDE SEQUENCE [LARGE SCALE GENOMIC DNA]</scope>
    <source>
        <strain evidence="2 3">IDN1</strain>
    </source>
</reference>
<name>A0A5S9MHP3_BACIA</name>
<proteinExistence type="predicted"/>